<keyword evidence="1" id="KW-1133">Transmembrane helix</keyword>
<evidence type="ECO:0000313" key="3">
    <source>
        <dbReference type="Proteomes" id="UP000235347"/>
    </source>
</evidence>
<dbReference type="AlphaFoldDB" id="A0A2N7VQ78"/>
<feature type="transmembrane region" description="Helical" evidence="1">
    <location>
        <begin position="42"/>
        <end position="61"/>
    </location>
</feature>
<dbReference type="Proteomes" id="UP000235347">
    <property type="component" value="Unassembled WGS sequence"/>
</dbReference>
<comment type="caution">
    <text evidence="2">The sequence shown here is derived from an EMBL/GenBank/DDBJ whole genome shotgun (WGS) entry which is preliminary data.</text>
</comment>
<dbReference type="EMBL" id="PNYB01000022">
    <property type="protein sequence ID" value="PMS19282.1"/>
    <property type="molecule type" value="Genomic_DNA"/>
</dbReference>
<sequence length="63" mass="7262">MRNRDFYLYDDGHSRVTLSREGLRRARNDNPLLKTAKFRDTARVWVLAIGVVIGWCALLGLSK</sequence>
<evidence type="ECO:0000256" key="1">
    <source>
        <dbReference type="SAM" id="Phobius"/>
    </source>
</evidence>
<organism evidence="2 3">
    <name type="scientific">Trinickia soli</name>
    <dbReference type="NCBI Taxonomy" id="380675"/>
    <lineage>
        <taxon>Bacteria</taxon>
        <taxon>Pseudomonadati</taxon>
        <taxon>Pseudomonadota</taxon>
        <taxon>Betaproteobacteria</taxon>
        <taxon>Burkholderiales</taxon>
        <taxon>Burkholderiaceae</taxon>
        <taxon>Trinickia</taxon>
    </lineage>
</organism>
<evidence type="ECO:0000313" key="2">
    <source>
        <dbReference type="EMBL" id="PMS19282.1"/>
    </source>
</evidence>
<keyword evidence="1" id="KW-0812">Transmembrane</keyword>
<accession>A0A2N7VQ78</accession>
<proteinExistence type="predicted"/>
<gene>
    <name evidence="2" type="ORF">C0Z19_21870</name>
</gene>
<name>A0A2N7VQ78_9BURK</name>
<keyword evidence="3" id="KW-1185">Reference proteome</keyword>
<dbReference type="RefSeq" id="WP_102611930.1">
    <property type="nucleotide sequence ID" value="NZ_CADIKD010000002.1"/>
</dbReference>
<protein>
    <submittedName>
        <fullName evidence="2">Uncharacterized protein</fullName>
    </submittedName>
</protein>
<reference evidence="2 3" key="1">
    <citation type="submission" date="2018-01" db="EMBL/GenBank/DDBJ databases">
        <title>Whole genome analyses suggest that Burkholderia sensu lato contains two further novel genera in the rhizoxinica-symbiotica group Mycetohabitans gen. nov., and Trinickia gen. nov.: implications for the evolution of diazotrophy and nodulation in the Burkholderiaceae.</title>
        <authorList>
            <person name="Estrada-de los Santos P."/>
            <person name="Palmer M."/>
            <person name="Chavez-Ramirez B."/>
            <person name="Beukes C."/>
            <person name="Steenkamp E.T."/>
            <person name="Hirsch A.M."/>
            <person name="Manyaka P."/>
            <person name="Maluk M."/>
            <person name="Lafos M."/>
            <person name="Crook M."/>
            <person name="Gross E."/>
            <person name="Simon M.F."/>
            <person name="Bueno dos Reis Junior F."/>
            <person name="Poole P.S."/>
            <person name="Venter S.N."/>
            <person name="James E.K."/>
        </authorList>
    </citation>
    <scope>NUCLEOTIDE SEQUENCE [LARGE SCALE GENOMIC DNA]</scope>
    <source>
        <strain evidence="2 3">GP25-8</strain>
    </source>
</reference>
<keyword evidence="1" id="KW-0472">Membrane</keyword>